<proteinExistence type="predicted"/>
<protein>
    <recommendedName>
        <fullName evidence="6">DUF3048 domain-containing protein</fullName>
    </recommendedName>
</protein>
<keyword evidence="1" id="KW-1133">Transmembrane helix</keyword>
<dbReference type="Pfam" id="PF17479">
    <property type="entry name" value="DUF3048_C"/>
    <property type="match status" value="1"/>
</dbReference>
<feature type="domain" description="DUF3048" evidence="2">
    <location>
        <begin position="89"/>
        <end position="230"/>
    </location>
</feature>
<dbReference type="EMBL" id="PFWT01000008">
    <property type="protein sequence ID" value="PJA46766.1"/>
    <property type="molecule type" value="Genomic_DNA"/>
</dbReference>
<dbReference type="InterPro" id="IPR035328">
    <property type="entry name" value="DUF3048_C"/>
</dbReference>
<dbReference type="InterPro" id="IPR023158">
    <property type="entry name" value="YerB-like_sf"/>
</dbReference>
<keyword evidence="1" id="KW-0812">Transmembrane</keyword>
<evidence type="ECO:0000313" key="4">
    <source>
        <dbReference type="EMBL" id="PJA46766.1"/>
    </source>
</evidence>
<dbReference type="InterPro" id="IPR021416">
    <property type="entry name" value="DUF3048_N"/>
</dbReference>
<evidence type="ECO:0008006" key="6">
    <source>
        <dbReference type="Google" id="ProtNLM"/>
    </source>
</evidence>
<sequence length="381" mass="42456">MSLPNNVEKLFDGKFKPLLKRLNSFFRHKKGKGSSQLKEVWISLGAVLVVVGIIGLVVLATVNKVAPEETPVVIEQLAPEVALVLRHPLTGKVLETELDTLPQVFGTMVENSADAWPLSGLDEAFFVIEAPVEANIPRFIVFSSVEDDIAKIGPVRSARPYYLDWNDALDAVYGHVGGSFEALDLIKFTYNTIDLNQFFHGNSYYRQLTNGRYAPHNVFTSTKMLKDALPGLNLDAPKYEFWKFKDDTGATGNKSVKVDFADGATYDVVWNFDQSGNTYVRDQGSRKMVLENGNQIEANNVAVIATDIKIFDAEGRKHMVTVGSGDAMLLQDGEVKLVRWVKETRTGRLYFTDTNNEEIRMNPGKTWIEVVSSVSQARVID</sequence>
<comment type="caution">
    <text evidence="4">The sequence shown here is derived from an EMBL/GenBank/DDBJ whole genome shotgun (WGS) entry which is preliminary data.</text>
</comment>
<keyword evidence="1" id="KW-0472">Membrane</keyword>
<dbReference type="Pfam" id="PF11258">
    <property type="entry name" value="DUF3048"/>
    <property type="match status" value="1"/>
</dbReference>
<feature type="transmembrane region" description="Helical" evidence="1">
    <location>
        <begin position="40"/>
        <end position="62"/>
    </location>
</feature>
<gene>
    <name evidence="4" type="ORF">CO173_01590</name>
</gene>
<dbReference type="Gene3D" id="3.50.90.10">
    <property type="entry name" value="YerB-like"/>
    <property type="match status" value="1"/>
</dbReference>
<accession>A0A2M7XGA4</accession>
<reference evidence="5" key="1">
    <citation type="submission" date="2017-09" db="EMBL/GenBank/DDBJ databases">
        <title>Depth-based differentiation of microbial function through sediment-hosted aquifers and enrichment of novel symbionts in the deep terrestrial subsurface.</title>
        <authorList>
            <person name="Probst A.J."/>
            <person name="Ladd B."/>
            <person name="Jarett J.K."/>
            <person name="Geller-Mcgrath D.E."/>
            <person name="Sieber C.M.K."/>
            <person name="Emerson J.B."/>
            <person name="Anantharaman K."/>
            <person name="Thomas B.C."/>
            <person name="Malmstrom R."/>
            <person name="Stieglmeier M."/>
            <person name="Klingl A."/>
            <person name="Woyke T."/>
            <person name="Ryan C.M."/>
            <person name="Banfield J.F."/>
        </authorList>
    </citation>
    <scope>NUCLEOTIDE SEQUENCE [LARGE SCALE GENOMIC DNA]</scope>
</reference>
<dbReference type="Proteomes" id="UP000231263">
    <property type="component" value="Unassembled WGS sequence"/>
</dbReference>
<dbReference type="AlphaFoldDB" id="A0A2M7XGA4"/>
<evidence type="ECO:0000259" key="2">
    <source>
        <dbReference type="Pfam" id="PF11258"/>
    </source>
</evidence>
<name>A0A2M7XGA4_9BACT</name>
<organism evidence="4 5">
    <name type="scientific">Candidatus Uhrbacteria bacterium CG_4_9_14_3_um_filter_41_35</name>
    <dbReference type="NCBI Taxonomy" id="1975034"/>
    <lineage>
        <taxon>Bacteria</taxon>
        <taxon>Candidatus Uhriibacteriota</taxon>
    </lineage>
</organism>
<evidence type="ECO:0000256" key="1">
    <source>
        <dbReference type="SAM" id="Phobius"/>
    </source>
</evidence>
<evidence type="ECO:0000313" key="5">
    <source>
        <dbReference type="Proteomes" id="UP000231263"/>
    </source>
</evidence>
<feature type="domain" description="DUF3048" evidence="3">
    <location>
        <begin position="257"/>
        <end position="368"/>
    </location>
</feature>
<dbReference type="SUPFAM" id="SSF159774">
    <property type="entry name" value="YerB-like"/>
    <property type="match status" value="1"/>
</dbReference>
<evidence type="ECO:0000259" key="3">
    <source>
        <dbReference type="Pfam" id="PF17479"/>
    </source>
</evidence>